<dbReference type="Gene3D" id="3.10.180.10">
    <property type="entry name" value="2,3-Dihydroxybiphenyl 1,2-Dioxygenase, domain 1"/>
    <property type="match status" value="1"/>
</dbReference>
<organism evidence="2">
    <name type="scientific">bioreactor metagenome</name>
    <dbReference type="NCBI Taxonomy" id="1076179"/>
    <lineage>
        <taxon>unclassified sequences</taxon>
        <taxon>metagenomes</taxon>
        <taxon>ecological metagenomes</taxon>
    </lineage>
</organism>
<dbReference type="PANTHER" id="PTHR33993">
    <property type="entry name" value="GLYOXALASE-RELATED"/>
    <property type="match status" value="1"/>
</dbReference>
<feature type="domain" description="VOC" evidence="1">
    <location>
        <begin position="9"/>
        <end position="127"/>
    </location>
</feature>
<evidence type="ECO:0000259" key="1">
    <source>
        <dbReference type="PROSITE" id="PS51819"/>
    </source>
</evidence>
<dbReference type="InterPro" id="IPR052164">
    <property type="entry name" value="Anthracycline_SecMetBiosynth"/>
</dbReference>
<dbReference type="InterPro" id="IPR029068">
    <property type="entry name" value="Glyas_Bleomycin-R_OHBP_Dase"/>
</dbReference>
<comment type="caution">
    <text evidence="2">The sequence shown here is derived from an EMBL/GenBank/DDBJ whole genome shotgun (WGS) entry which is preliminary data.</text>
</comment>
<dbReference type="Pfam" id="PF18029">
    <property type="entry name" value="Glyoxalase_6"/>
    <property type="match status" value="1"/>
</dbReference>
<evidence type="ECO:0000313" key="2">
    <source>
        <dbReference type="EMBL" id="MPM81415.1"/>
    </source>
</evidence>
<dbReference type="SUPFAM" id="SSF54593">
    <property type="entry name" value="Glyoxalase/Bleomycin resistance protein/Dihydroxybiphenyl dioxygenase"/>
    <property type="match status" value="1"/>
</dbReference>
<reference evidence="2" key="1">
    <citation type="submission" date="2019-08" db="EMBL/GenBank/DDBJ databases">
        <authorList>
            <person name="Kucharzyk K."/>
            <person name="Murdoch R.W."/>
            <person name="Higgins S."/>
            <person name="Loffler F."/>
        </authorList>
    </citation>
    <scope>NUCLEOTIDE SEQUENCE</scope>
</reference>
<dbReference type="InterPro" id="IPR041581">
    <property type="entry name" value="Glyoxalase_6"/>
</dbReference>
<dbReference type="PANTHER" id="PTHR33993:SF2">
    <property type="entry name" value="VOC DOMAIN-CONTAINING PROTEIN"/>
    <property type="match status" value="1"/>
</dbReference>
<dbReference type="CDD" id="cd07247">
    <property type="entry name" value="SgaA_N_like"/>
    <property type="match status" value="1"/>
</dbReference>
<dbReference type="InterPro" id="IPR037523">
    <property type="entry name" value="VOC_core"/>
</dbReference>
<protein>
    <recommendedName>
        <fullName evidence="1">VOC domain-containing protein</fullName>
    </recommendedName>
</protein>
<dbReference type="AlphaFoldDB" id="A0A645CX36"/>
<gene>
    <name evidence="2" type="ORF">SDC9_128468</name>
</gene>
<accession>A0A645CX36</accession>
<sequence length="129" mass="13932">MTAPTIQTAINWFEIPCADLKRAQAFYEAMLARKMHLEDFGGPNMVIFAHNEQATGGCLVQAGELHPSHDQGVRIYLDCSPSVEAALARAAKAGGTVLDECVELPKDIGFIAHVRDTEGNTIGLHSKGR</sequence>
<name>A0A645CX36_9ZZZZ</name>
<dbReference type="EMBL" id="VSSQ01030767">
    <property type="protein sequence ID" value="MPM81415.1"/>
    <property type="molecule type" value="Genomic_DNA"/>
</dbReference>
<dbReference type="PROSITE" id="PS51819">
    <property type="entry name" value="VOC"/>
    <property type="match status" value="1"/>
</dbReference>
<proteinExistence type="predicted"/>